<dbReference type="EMBL" id="JACEEZ010001014">
    <property type="protein sequence ID" value="KAG0729583.1"/>
    <property type="molecule type" value="Genomic_DNA"/>
</dbReference>
<evidence type="ECO:0000313" key="1">
    <source>
        <dbReference type="EMBL" id="KAG0729583.1"/>
    </source>
</evidence>
<keyword evidence="2" id="KW-1185">Reference proteome</keyword>
<accession>A0A8J4YLV1</accession>
<gene>
    <name evidence="1" type="ORF">GWK47_030018</name>
</gene>
<reference evidence="1" key="1">
    <citation type="submission" date="2020-07" db="EMBL/GenBank/DDBJ databases">
        <title>The High-quality genome of the commercially important snow crab, Chionoecetes opilio.</title>
        <authorList>
            <person name="Jeong J.-H."/>
            <person name="Ryu S."/>
        </authorList>
    </citation>
    <scope>NUCLEOTIDE SEQUENCE</scope>
    <source>
        <strain evidence="1">MADBK_172401_WGS</strain>
        <tissue evidence="1">Digestive gland</tissue>
    </source>
</reference>
<dbReference type="OrthoDB" id="8195485at2759"/>
<dbReference type="AlphaFoldDB" id="A0A8J4YLV1"/>
<name>A0A8J4YLV1_CHIOP</name>
<evidence type="ECO:0000313" key="2">
    <source>
        <dbReference type="Proteomes" id="UP000770661"/>
    </source>
</evidence>
<sequence>MPFGKRGTLSESTIRSVEEFSAAFTHQLRTKLTSTSVIPHVSKGHQRPRKASAKSKIFLNKHIKRGTPPGSVWFQADVPTPEIESPFGKWMVRGCYKGGLHPHVSVDDPLPKTSSQTKSAASAKIVQLPRCSCRAKKFDDRLHVPVKRSVSQPIQCGN</sequence>
<proteinExistence type="predicted"/>
<dbReference type="Proteomes" id="UP000770661">
    <property type="component" value="Unassembled WGS sequence"/>
</dbReference>
<comment type="caution">
    <text evidence="1">The sequence shown here is derived from an EMBL/GenBank/DDBJ whole genome shotgun (WGS) entry which is preliminary data.</text>
</comment>
<organism evidence="1 2">
    <name type="scientific">Chionoecetes opilio</name>
    <name type="common">Atlantic snow crab</name>
    <name type="synonym">Cancer opilio</name>
    <dbReference type="NCBI Taxonomy" id="41210"/>
    <lineage>
        <taxon>Eukaryota</taxon>
        <taxon>Metazoa</taxon>
        <taxon>Ecdysozoa</taxon>
        <taxon>Arthropoda</taxon>
        <taxon>Crustacea</taxon>
        <taxon>Multicrustacea</taxon>
        <taxon>Malacostraca</taxon>
        <taxon>Eumalacostraca</taxon>
        <taxon>Eucarida</taxon>
        <taxon>Decapoda</taxon>
        <taxon>Pleocyemata</taxon>
        <taxon>Brachyura</taxon>
        <taxon>Eubrachyura</taxon>
        <taxon>Majoidea</taxon>
        <taxon>Majidae</taxon>
        <taxon>Chionoecetes</taxon>
    </lineage>
</organism>
<protein>
    <submittedName>
        <fullName evidence="1">Uncharacterized protein</fullName>
    </submittedName>
</protein>